<protein>
    <submittedName>
        <fullName evidence="1">Uncharacterized protein</fullName>
    </submittedName>
</protein>
<gene>
    <name evidence="1" type="ORF">EYF80_064184</name>
</gene>
<reference evidence="1 2" key="1">
    <citation type="submission" date="2019-03" db="EMBL/GenBank/DDBJ databases">
        <title>First draft genome of Liparis tanakae, snailfish: a comprehensive survey of snailfish specific genes.</title>
        <authorList>
            <person name="Kim W."/>
            <person name="Song I."/>
            <person name="Jeong J.-H."/>
            <person name="Kim D."/>
            <person name="Kim S."/>
            <person name="Ryu S."/>
            <person name="Song J.Y."/>
            <person name="Lee S.K."/>
        </authorList>
    </citation>
    <scope>NUCLEOTIDE SEQUENCE [LARGE SCALE GENOMIC DNA]</scope>
    <source>
        <tissue evidence="1">Muscle</tissue>
    </source>
</reference>
<accession>A0A4Z2EAA6</accession>
<proteinExistence type="predicted"/>
<keyword evidence="2" id="KW-1185">Reference proteome</keyword>
<evidence type="ECO:0000313" key="2">
    <source>
        <dbReference type="Proteomes" id="UP000314294"/>
    </source>
</evidence>
<dbReference type="EMBL" id="SRLO01011898">
    <property type="protein sequence ID" value="TNN25685.1"/>
    <property type="molecule type" value="Genomic_DNA"/>
</dbReference>
<dbReference type="AlphaFoldDB" id="A0A4Z2EAA6"/>
<comment type="caution">
    <text evidence="1">The sequence shown here is derived from an EMBL/GenBank/DDBJ whole genome shotgun (WGS) entry which is preliminary data.</text>
</comment>
<evidence type="ECO:0000313" key="1">
    <source>
        <dbReference type="EMBL" id="TNN25685.1"/>
    </source>
</evidence>
<organism evidence="1 2">
    <name type="scientific">Liparis tanakae</name>
    <name type="common">Tanaka's snailfish</name>
    <dbReference type="NCBI Taxonomy" id="230148"/>
    <lineage>
        <taxon>Eukaryota</taxon>
        <taxon>Metazoa</taxon>
        <taxon>Chordata</taxon>
        <taxon>Craniata</taxon>
        <taxon>Vertebrata</taxon>
        <taxon>Euteleostomi</taxon>
        <taxon>Actinopterygii</taxon>
        <taxon>Neopterygii</taxon>
        <taxon>Teleostei</taxon>
        <taxon>Neoteleostei</taxon>
        <taxon>Acanthomorphata</taxon>
        <taxon>Eupercaria</taxon>
        <taxon>Perciformes</taxon>
        <taxon>Cottioidei</taxon>
        <taxon>Cottales</taxon>
        <taxon>Liparidae</taxon>
        <taxon>Liparis</taxon>
    </lineage>
</organism>
<name>A0A4Z2EAA6_9TELE</name>
<sequence>MCSDVLVLQPELRSHWPTPEGIQLVSAQHRGAFLVFTPSEPPERHTGIITASEHAVLEERKSHFPKLTHVGYLKICVFHHLRPIA</sequence>
<dbReference type="Proteomes" id="UP000314294">
    <property type="component" value="Unassembled WGS sequence"/>
</dbReference>